<dbReference type="RefSeq" id="WP_285393531.1">
    <property type="nucleotide sequence ID" value="NZ_JASSVS010000015.1"/>
</dbReference>
<dbReference type="EMBL" id="JASSVS010000015">
    <property type="protein sequence ID" value="MDL0433597.1"/>
    <property type="molecule type" value="Genomic_DNA"/>
</dbReference>
<name>A0ABT7IHD7_9GAMM</name>
<evidence type="ECO:0000313" key="2">
    <source>
        <dbReference type="Proteomes" id="UP001227964"/>
    </source>
</evidence>
<dbReference type="Proteomes" id="UP001227964">
    <property type="component" value="Unassembled WGS sequence"/>
</dbReference>
<sequence length="376" mass="42454">MAKHHLLCVHGVGLHANDWVTSEEQDDGLTFKDRFEACWAEYSTLGAIDDLELHSIHYDDAIVRILDNWDDMLKQFSMLAPRTPLMKSGADFFKELHEKALETKGENNRKQFLRNHVMDLLLFYTIPSVTDAVITYVGRQCIDIINRERKEDKEATFSVLGHSLGTSVIEKTLKAMFNEGIGQQNGSKDTLEGDFKFQSISLIANASSTLARANDEESFYINSNFKPGGDSGAICQTLINLNHKLDPVGQFRPFRPPSQWLHPDDGHCYVPIELSRLSSTDIHSINHYLRDPRAHIPLFNSLKGYTAITKDVFEDAKQQFDAQTPLSHYKSMATALEKLRIGDTSTMKDFIQSITAALELARNYKKDVQGLLGELS</sequence>
<proteinExistence type="predicted"/>
<keyword evidence="2" id="KW-1185">Reference proteome</keyword>
<organism evidence="1 2">
    <name type="scientific">Marinobacter azerbaijanicus</name>
    <dbReference type="NCBI Taxonomy" id="3050455"/>
    <lineage>
        <taxon>Bacteria</taxon>
        <taxon>Pseudomonadati</taxon>
        <taxon>Pseudomonadota</taxon>
        <taxon>Gammaproteobacteria</taxon>
        <taxon>Pseudomonadales</taxon>
        <taxon>Marinobacteraceae</taxon>
        <taxon>Marinobacter</taxon>
    </lineage>
</organism>
<evidence type="ECO:0000313" key="1">
    <source>
        <dbReference type="EMBL" id="MDL0433597.1"/>
    </source>
</evidence>
<protein>
    <submittedName>
        <fullName evidence="1">Uncharacterized protein</fullName>
    </submittedName>
</protein>
<accession>A0ABT7IHD7</accession>
<reference evidence="1 2" key="1">
    <citation type="submission" date="2023-06" db="EMBL/GenBank/DDBJ databases">
        <title>Marinobacter azerbaijanicus a moderately halophilic, isolated from Urmia Lake in Azerbaijan region of Iran.</title>
        <authorList>
            <person name="Sanchez-Porro C."/>
            <person name="Aghdam E.M."/>
            <person name="Saheb S.M."/>
            <person name="Tarhriz V."/>
            <person name="Kazemi E."/>
            <person name="Ammozegar M.A."/>
            <person name="Ventosa A."/>
            <person name="Hejazi M.S."/>
        </authorList>
    </citation>
    <scope>NUCLEOTIDE SEQUENCE [LARGE SCALE GENOMIC DNA]</scope>
    <source>
        <strain evidence="1 2">TBZ242</strain>
    </source>
</reference>
<comment type="caution">
    <text evidence="1">The sequence shown here is derived from an EMBL/GenBank/DDBJ whole genome shotgun (WGS) entry which is preliminary data.</text>
</comment>
<gene>
    <name evidence="1" type="ORF">QPM17_20850</name>
</gene>